<dbReference type="InterPro" id="IPR001315">
    <property type="entry name" value="CARD"/>
</dbReference>
<dbReference type="Gene3D" id="1.10.533.10">
    <property type="entry name" value="Death Domain, Fas"/>
    <property type="match status" value="1"/>
</dbReference>
<dbReference type="PROSITE" id="PS50209">
    <property type="entry name" value="CARD"/>
    <property type="match status" value="1"/>
</dbReference>
<dbReference type="RefSeq" id="XP_003383597.1">
    <property type="nucleotide sequence ID" value="XM_003383549.2"/>
</dbReference>
<dbReference type="EnsemblMetazoa" id="XM_003383549.2">
    <property type="protein sequence ID" value="XP_003383597.1"/>
    <property type="gene ID" value="LOC100638161"/>
</dbReference>
<evidence type="ECO:0000313" key="3">
    <source>
        <dbReference type="EnsemblMetazoa" id="XP_003383597.1"/>
    </source>
</evidence>
<accession>A0AAN0I9Z4</accession>
<keyword evidence="4" id="KW-1185">Reference proteome</keyword>
<protein>
    <recommendedName>
        <fullName evidence="2">CARD domain-containing protein</fullName>
    </recommendedName>
</protein>
<dbReference type="InterPro" id="IPR036388">
    <property type="entry name" value="WH-like_DNA-bd_sf"/>
</dbReference>
<feature type="domain" description="CARD" evidence="2">
    <location>
        <begin position="1"/>
        <end position="76"/>
    </location>
</feature>
<dbReference type="Gene3D" id="1.10.10.10">
    <property type="entry name" value="Winged helix-like DNA-binding domain superfamily/Winged helix DNA-binding domain"/>
    <property type="match status" value="1"/>
</dbReference>
<dbReference type="SUPFAM" id="SSF52540">
    <property type="entry name" value="P-loop containing nucleoside triphosphate hydrolases"/>
    <property type="match status" value="1"/>
</dbReference>
<evidence type="ECO:0000259" key="2">
    <source>
        <dbReference type="PROSITE" id="PS50209"/>
    </source>
</evidence>
<evidence type="ECO:0000313" key="4">
    <source>
        <dbReference type="Proteomes" id="UP000007879"/>
    </source>
</evidence>
<feature type="region of interest" description="Disordered" evidence="1">
    <location>
        <begin position="206"/>
        <end position="227"/>
    </location>
</feature>
<dbReference type="GO" id="GO:0042981">
    <property type="term" value="P:regulation of apoptotic process"/>
    <property type="evidence" value="ECO:0007669"/>
    <property type="project" value="InterPro"/>
</dbReference>
<dbReference type="GeneID" id="100638161"/>
<proteinExistence type="predicted"/>
<dbReference type="KEGG" id="aqu:100638161"/>
<reference evidence="3" key="2">
    <citation type="submission" date="2024-06" db="UniProtKB">
        <authorList>
            <consortium name="EnsemblMetazoa"/>
        </authorList>
    </citation>
    <scope>IDENTIFICATION</scope>
</reference>
<sequence length="941" mass="105892">MSQTLKEILQKYSDKLVKAVGANVNNVTNALHAKDLIAPETREFVVTAVGVANSAKANRLMLDVSDRLGASLDEKGYLVKVCNVLTQQGGAIKEIGNVMLKELGHIMLKELGTRASREVVDKWLKEGSVKLTVTRVNMHGPPGAGKTCALHLLLNEDPPTERVTDSTPIARPTVRATRVSVDDLKWEKVTRAGLLERLASDLNVAAASQPEESLTTSPLQQPEHGHPSASIEINETIILASSVSNEANNDETETVIQEIVDTIQRSAVQLRGDWLYVIDSGGQPAYQELLPLFIRTASLNIITLDLSQPLDKKLDFQYRIGGEKFSCGLNLKYSNREFFQSAVSSGAIFKPIDVPHVLETPSHPMHFVLGTHYDLISHDSLKKIDKELMSSLKPDIQNYVAPNERGVSIVFPVNTLILKDEGRLAAGQRLCQSIANCSGTSLKLNMPIRWFAFELWLQKVAERESRNVLIIDEVIAAGKKFKMSENDTKDALQYLHNVTIVLYFRDILPELVFVDPQPLVEILSRLLALTYVERAALHLITNPVPLDKDINKLHNFGFFQEKLLSHLKSDVELFFPPHFEPSHLIDLLIHLRVITKATGGDYFFPCALQAYTDLPMPQTEAKPLLIVWQEKHGQYGPNSIPVPQGMFPLLITHLLQVNQEEPREEHSFSIEFPPLKPQQYYKYRDALSLWIKIRGKRYTLHIINRYTHIEVYFVGSVENAKDNCPYIYEVVMTAIDQSADAINVKCNHINAFSCPKEKNCYCVVDKNFLVNCSLCATSAHIREDDKSYWCWFGLKDCSFTDYTPDSEALIPVLECPLAVNICDLDQILTDMKERHFPNESWFDLGLKLGLYHGTLKDIRLNFSKEGSYVCLRECLAKWLERTDGVDKEGGANWTTLVNCLKEYHKNSAEHIRCKRLRGAADQSLTDPELCPTSSKKSKSSC</sequence>
<dbReference type="Proteomes" id="UP000007879">
    <property type="component" value="Unassembled WGS sequence"/>
</dbReference>
<reference evidence="4" key="1">
    <citation type="journal article" date="2010" name="Nature">
        <title>The Amphimedon queenslandica genome and the evolution of animal complexity.</title>
        <authorList>
            <person name="Srivastava M."/>
            <person name="Simakov O."/>
            <person name="Chapman J."/>
            <person name="Fahey B."/>
            <person name="Gauthier M.E."/>
            <person name="Mitros T."/>
            <person name="Richards G.S."/>
            <person name="Conaco C."/>
            <person name="Dacre M."/>
            <person name="Hellsten U."/>
            <person name="Larroux C."/>
            <person name="Putnam N.H."/>
            <person name="Stanke M."/>
            <person name="Adamska M."/>
            <person name="Darling A."/>
            <person name="Degnan S.M."/>
            <person name="Oakley T.H."/>
            <person name="Plachetzki D.C."/>
            <person name="Zhai Y."/>
            <person name="Adamski M."/>
            <person name="Calcino A."/>
            <person name="Cummins S.F."/>
            <person name="Goodstein D.M."/>
            <person name="Harris C."/>
            <person name="Jackson D.J."/>
            <person name="Leys S.P."/>
            <person name="Shu S."/>
            <person name="Woodcroft B.J."/>
            <person name="Vervoort M."/>
            <person name="Kosik K.S."/>
            <person name="Manning G."/>
            <person name="Degnan B.M."/>
            <person name="Rokhsar D.S."/>
        </authorList>
    </citation>
    <scope>NUCLEOTIDE SEQUENCE [LARGE SCALE GENOMIC DNA]</scope>
</reference>
<name>A0AAN0I9Z4_AMPQE</name>
<dbReference type="AlphaFoldDB" id="A0AAN0I9Z4"/>
<evidence type="ECO:0000256" key="1">
    <source>
        <dbReference type="SAM" id="MobiDB-lite"/>
    </source>
</evidence>
<feature type="compositionally biased region" description="Polar residues" evidence="1">
    <location>
        <begin position="210"/>
        <end position="220"/>
    </location>
</feature>
<organism evidence="3 4">
    <name type="scientific">Amphimedon queenslandica</name>
    <name type="common">Sponge</name>
    <dbReference type="NCBI Taxonomy" id="400682"/>
    <lineage>
        <taxon>Eukaryota</taxon>
        <taxon>Metazoa</taxon>
        <taxon>Porifera</taxon>
        <taxon>Demospongiae</taxon>
        <taxon>Heteroscleromorpha</taxon>
        <taxon>Haplosclerida</taxon>
        <taxon>Niphatidae</taxon>
        <taxon>Amphimedon</taxon>
    </lineage>
</organism>
<dbReference type="InterPro" id="IPR027417">
    <property type="entry name" value="P-loop_NTPase"/>
</dbReference>
<dbReference type="InterPro" id="IPR011029">
    <property type="entry name" value="DEATH-like_dom_sf"/>
</dbReference>